<keyword evidence="4 5" id="KW-0472">Membrane</keyword>
<proteinExistence type="predicted"/>
<feature type="transmembrane region" description="Helical" evidence="5">
    <location>
        <begin position="142"/>
        <end position="163"/>
    </location>
</feature>
<reference evidence="7" key="1">
    <citation type="journal article" date="2008" name="Nature">
        <title>The amphioxus genome and the evolution of the chordate karyotype.</title>
        <authorList>
            <consortium name="US DOE Joint Genome Institute (JGI-PGF)"/>
            <person name="Putnam N.H."/>
            <person name="Butts T."/>
            <person name="Ferrier D.E.K."/>
            <person name="Furlong R.F."/>
            <person name="Hellsten U."/>
            <person name="Kawashima T."/>
            <person name="Robinson-Rechavi M."/>
            <person name="Shoguchi E."/>
            <person name="Terry A."/>
            <person name="Yu J.-K."/>
            <person name="Benito-Gutierrez E.L."/>
            <person name="Dubchak I."/>
            <person name="Garcia-Fernandez J."/>
            <person name="Gibson-Brown J.J."/>
            <person name="Grigoriev I.V."/>
            <person name="Horton A.C."/>
            <person name="de Jong P.J."/>
            <person name="Jurka J."/>
            <person name="Kapitonov V.V."/>
            <person name="Kohara Y."/>
            <person name="Kuroki Y."/>
            <person name="Lindquist E."/>
            <person name="Lucas S."/>
            <person name="Osoegawa K."/>
            <person name="Pennacchio L.A."/>
            <person name="Salamov A.A."/>
            <person name="Satou Y."/>
            <person name="Sauka-Spengler T."/>
            <person name="Schmutz J."/>
            <person name="Shin-I T."/>
            <person name="Toyoda A."/>
            <person name="Bronner-Fraser M."/>
            <person name="Fujiyama A."/>
            <person name="Holland L.Z."/>
            <person name="Holland P.W.H."/>
            <person name="Satoh N."/>
            <person name="Rokhsar D.S."/>
        </authorList>
    </citation>
    <scope>NUCLEOTIDE SEQUENCE [LARGE SCALE GENOMIC DNA]</scope>
    <source>
        <strain evidence="7">S238N-H82</strain>
        <tissue evidence="7">Testes</tissue>
    </source>
</reference>
<gene>
    <name evidence="7" type="ORF">BRAFLDRAFT_78249</name>
</gene>
<dbReference type="AlphaFoldDB" id="C3XU26"/>
<evidence type="ECO:0000313" key="7">
    <source>
        <dbReference type="EMBL" id="EEN68400.1"/>
    </source>
</evidence>
<comment type="subcellular location">
    <subcellularLocation>
        <location evidence="1">Membrane</location>
        <topology evidence="1">Multi-pass membrane protein</topology>
    </subcellularLocation>
</comment>
<feature type="domain" description="TLC" evidence="6">
    <location>
        <begin position="94"/>
        <end position="164"/>
    </location>
</feature>
<feature type="transmembrane region" description="Helical" evidence="5">
    <location>
        <begin position="6"/>
        <end position="27"/>
    </location>
</feature>
<keyword evidence="3 5" id="KW-1133">Transmembrane helix</keyword>
<dbReference type="InterPro" id="IPR006634">
    <property type="entry name" value="TLC-dom"/>
</dbReference>
<dbReference type="InterPro" id="IPR050846">
    <property type="entry name" value="TLCD"/>
</dbReference>
<protein>
    <recommendedName>
        <fullName evidence="6">TLC domain-containing protein</fullName>
    </recommendedName>
</protein>
<name>C3XU26_BRAFL</name>
<dbReference type="EMBL" id="GG666464">
    <property type="protein sequence ID" value="EEN68400.1"/>
    <property type="molecule type" value="Genomic_DNA"/>
</dbReference>
<feature type="transmembrane region" description="Helical" evidence="5">
    <location>
        <begin position="98"/>
        <end position="122"/>
    </location>
</feature>
<evidence type="ECO:0000256" key="5">
    <source>
        <dbReference type="SAM" id="Phobius"/>
    </source>
</evidence>
<dbReference type="PANTHER" id="PTHR13439">
    <property type="entry name" value="CT120 PROTEIN"/>
    <property type="match status" value="1"/>
</dbReference>
<organism>
    <name type="scientific">Branchiostoma floridae</name>
    <name type="common">Florida lancelet</name>
    <name type="synonym">Amphioxus</name>
    <dbReference type="NCBI Taxonomy" id="7739"/>
    <lineage>
        <taxon>Eukaryota</taxon>
        <taxon>Metazoa</taxon>
        <taxon>Chordata</taxon>
        <taxon>Cephalochordata</taxon>
        <taxon>Leptocardii</taxon>
        <taxon>Amphioxiformes</taxon>
        <taxon>Branchiostomatidae</taxon>
        <taxon>Branchiostoma</taxon>
    </lineage>
</organism>
<evidence type="ECO:0000256" key="4">
    <source>
        <dbReference type="ARBA" id="ARBA00023136"/>
    </source>
</evidence>
<keyword evidence="2 5" id="KW-0812">Transmembrane</keyword>
<evidence type="ECO:0000256" key="3">
    <source>
        <dbReference type="ARBA" id="ARBA00022989"/>
    </source>
</evidence>
<dbReference type="PANTHER" id="PTHR13439:SF0">
    <property type="entry name" value="TOPOISOMERASE I DAMAGE AFFECTED PROTEIN 4"/>
    <property type="match status" value="1"/>
</dbReference>
<dbReference type="Pfam" id="PF03798">
    <property type="entry name" value="TRAM_LAG1_CLN8"/>
    <property type="match status" value="1"/>
</dbReference>
<evidence type="ECO:0000256" key="1">
    <source>
        <dbReference type="ARBA" id="ARBA00004141"/>
    </source>
</evidence>
<accession>C3XU26</accession>
<dbReference type="GO" id="GO:0016020">
    <property type="term" value="C:membrane"/>
    <property type="evidence" value="ECO:0007669"/>
    <property type="project" value="UniProtKB-SubCell"/>
</dbReference>
<sequence>METLRIVEYYTAALVWCGVYGIAFRYVSPRLSLCLSKTYRQLTLGQRLDWNIRTSSMLNSLITGPISVYLIISDYELGENPIWWLLETKGVSKSSKPYIVNGLALALSWFVFRIAVIPPYWYMVYQVYGTEQYNRLHALNRYIWIVACMVLEVLNIQWFSRIVRGAKKVLQKSKSNQAES</sequence>
<dbReference type="eggNOG" id="KOG4561">
    <property type="taxonomic scope" value="Eukaryota"/>
</dbReference>
<evidence type="ECO:0000259" key="6">
    <source>
        <dbReference type="Pfam" id="PF03798"/>
    </source>
</evidence>
<evidence type="ECO:0000256" key="2">
    <source>
        <dbReference type="ARBA" id="ARBA00022692"/>
    </source>
</evidence>
<dbReference type="InParanoid" id="C3XU26"/>